<dbReference type="PANTHER" id="PTHR18896">
    <property type="entry name" value="PHOSPHOLIPASE D"/>
    <property type="match status" value="1"/>
</dbReference>
<keyword evidence="3" id="KW-0378">Hydrolase</keyword>
<dbReference type="InterPro" id="IPR001736">
    <property type="entry name" value="PLipase_D/transphosphatidylase"/>
</dbReference>
<organism evidence="6 7">
    <name type="scientific">Actinomadura litoris</name>
    <dbReference type="NCBI Taxonomy" id="2678616"/>
    <lineage>
        <taxon>Bacteria</taxon>
        <taxon>Bacillati</taxon>
        <taxon>Actinomycetota</taxon>
        <taxon>Actinomycetes</taxon>
        <taxon>Streptosporangiales</taxon>
        <taxon>Thermomonosporaceae</taxon>
        <taxon>Actinomadura</taxon>
    </lineage>
</organism>
<dbReference type="RefSeq" id="WP_156218882.1">
    <property type="nucleotide sequence ID" value="NZ_WOFH01000009.1"/>
</dbReference>
<dbReference type="SUPFAM" id="SSF56024">
    <property type="entry name" value="Phospholipase D/nuclease"/>
    <property type="match status" value="2"/>
</dbReference>
<evidence type="ECO:0000256" key="3">
    <source>
        <dbReference type="ARBA" id="ARBA00022801"/>
    </source>
</evidence>
<dbReference type="Gene3D" id="3.30.870.10">
    <property type="entry name" value="Endonuclease Chain A"/>
    <property type="match status" value="2"/>
</dbReference>
<accession>A0A7K1L5L4</accession>
<dbReference type="EMBL" id="WOFH01000009">
    <property type="protein sequence ID" value="MUN39698.1"/>
    <property type="molecule type" value="Genomic_DNA"/>
</dbReference>
<protein>
    <recommendedName>
        <fullName evidence="5">PLD phosphodiesterase domain-containing protein</fullName>
    </recommendedName>
</protein>
<keyword evidence="7" id="KW-1185">Reference proteome</keyword>
<dbReference type="Proteomes" id="UP000432015">
    <property type="component" value="Unassembled WGS sequence"/>
</dbReference>
<dbReference type="PANTHER" id="PTHR18896:SF76">
    <property type="entry name" value="PHOSPHOLIPASE"/>
    <property type="match status" value="1"/>
</dbReference>
<evidence type="ECO:0000256" key="2">
    <source>
        <dbReference type="ARBA" id="ARBA00022737"/>
    </source>
</evidence>
<comment type="caution">
    <text evidence="6">The sequence shown here is derived from an EMBL/GenBank/DDBJ whole genome shotgun (WGS) entry which is preliminary data.</text>
</comment>
<dbReference type="PROSITE" id="PS50035">
    <property type="entry name" value="PLD"/>
    <property type="match status" value="1"/>
</dbReference>
<dbReference type="InterPro" id="IPR015679">
    <property type="entry name" value="PLipase_D_fam"/>
</dbReference>
<evidence type="ECO:0000256" key="1">
    <source>
        <dbReference type="ARBA" id="ARBA00000798"/>
    </source>
</evidence>
<sequence length="548" mass="59916">MADIDALIKKYFVQPDDTVPPSEPMPATFSGCQITPLIDGTTYFDELKTQFAGVGTGTPSENANQFIYIAGWHLHLMGGKILPAPGSSGTYLPTVDLEKPFSLDGPGAAATLIDLLKKKAKAGVDVRVLGWASFAVMADNFVQTKAVQNGLGSIRDVNLATLASILELRTEPALAEKAWVNILTHSAGAAHTKLVIVGKGDSAVGYTGGLDFAGDRHGSQPHPAGQWHDVQAKVEGPVVQAMHDFFRDMWNEVRGRNVRTLRMGFTNIASHTPGSPALGPRPLSTTTVAKHRVQSLRTLPQFNYTSTNRLPENDKISFAPAGLFEIRTAWINAIKAAERYIYIEDQQFWSIELMKALREGVTTKPELKVLLVTGLRDPADPKYPPYTLVALTQGLLKGLTPPQRAQVAMFSRNVVVHSKTTIVDDHWAIIGSANFARRSLYTDIEHSVAFLDEDDEKDTALVRQYRVKLWSDAFRLDPADQQKIIDINKALNVWNTSWGTPGSGVTLPSSVTPVALPTAEKKLSDKEQETYDLFSDVDSKTPWGACSV</sequence>
<dbReference type="SMART" id="SM00155">
    <property type="entry name" value="PLDc"/>
    <property type="match status" value="2"/>
</dbReference>
<gene>
    <name evidence="6" type="ORF">GNZ18_24320</name>
</gene>
<evidence type="ECO:0000259" key="5">
    <source>
        <dbReference type="PROSITE" id="PS50035"/>
    </source>
</evidence>
<feature type="domain" description="PLD phosphodiesterase" evidence="5">
    <location>
        <begin position="412"/>
        <end position="439"/>
    </location>
</feature>
<dbReference type="AlphaFoldDB" id="A0A7K1L5L4"/>
<dbReference type="Pfam" id="PF13091">
    <property type="entry name" value="PLDc_2"/>
    <property type="match status" value="1"/>
</dbReference>
<keyword evidence="2" id="KW-0677">Repeat</keyword>
<dbReference type="CDD" id="cd09105">
    <property type="entry name" value="PLDc_vPLD1_2_like_2"/>
    <property type="match status" value="1"/>
</dbReference>
<comment type="catalytic activity">
    <reaction evidence="1">
        <text>a 1,2-diacyl-sn-glycero-3-phosphocholine + H2O = a 1,2-diacyl-sn-glycero-3-phosphate + choline + H(+)</text>
        <dbReference type="Rhea" id="RHEA:14445"/>
        <dbReference type="ChEBI" id="CHEBI:15354"/>
        <dbReference type="ChEBI" id="CHEBI:15377"/>
        <dbReference type="ChEBI" id="CHEBI:15378"/>
        <dbReference type="ChEBI" id="CHEBI:57643"/>
        <dbReference type="ChEBI" id="CHEBI:58608"/>
        <dbReference type="EC" id="3.1.4.4"/>
    </reaction>
</comment>
<dbReference type="InterPro" id="IPR025202">
    <property type="entry name" value="PLD-like_dom"/>
</dbReference>
<evidence type="ECO:0000313" key="7">
    <source>
        <dbReference type="Proteomes" id="UP000432015"/>
    </source>
</evidence>
<reference evidence="6 7" key="1">
    <citation type="submission" date="2019-11" db="EMBL/GenBank/DDBJ databases">
        <authorList>
            <person name="Cao P."/>
        </authorList>
    </citation>
    <scope>NUCLEOTIDE SEQUENCE [LARGE SCALE GENOMIC DNA]</scope>
    <source>
        <strain evidence="6 7">NEAU-AAG5</strain>
    </source>
</reference>
<name>A0A7K1L5L4_9ACTN</name>
<proteinExistence type="predicted"/>
<evidence type="ECO:0000256" key="4">
    <source>
        <dbReference type="ARBA" id="ARBA00023098"/>
    </source>
</evidence>
<dbReference type="GO" id="GO:0004630">
    <property type="term" value="F:phospholipase D activity"/>
    <property type="evidence" value="ECO:0007669"/>
    <property type="project" value="UniProtKB-EC"/>
</dbReference>
<evidence type="ECO:0000313" key="6">
    <source>
        <dbReference type="EMBL" id="MUN39698.1"/>
    </source>
</evidence>
<keyword evidence="4" id="KW-0443">Lipid metabolism</keyword>
<dbReference type="GO" id="GO:0009395">
    <property type="term" value="P:phospholipid catabolic process"/>
    <property type="evidence" value="ECO:0007669"/>
    <property type="project" value="TreeGrafter"/>
</dbReference>